<dbReference type="Gene3D" id="1.10.10.10">
    <property type="entry name" value="Winged helix-like DNA-binding domain superfamily/Winged helix DNA-binding domain"/>
    <property type="match status" value="1"/>
</dbReference>
<evidence type="ECO:0000259" key="5">
    <source>
        <dbReference type="PROSITE" id="PS50931"/>
    </source>
</evidence>
<dbReference type="InterPro" id="IPR005119">
    <property type="entry name" value="LysR_subst-bd"/>
</dbReference>
<keyword evidence="7" id="KW-1185">Reference proteome</keyword>
<dbReference type="Gene3D" id="3.40.190.10">
    <property type="entry name" value="Periplasmic binding protein-like II"/>
    <property type="match status" value="2"/>
</dbReference>
<dbReference type="InterPro" id="IPR058163">
    <property type="entry name" value="LysR-type_TF_proteobact-type"/>
</dbReference>
<accession>A0ABW5UGI4</accession>
<gene>
    <name evidence="6" type="ORF">ACFSW6_01420</name>
</gene>
<evidence type="ECO:0000256" key="1">
    <source>
        <dbReference type="ARBA" id="ARBA00009437"/>
    </source>
</evidence>
<keyword evidence="3" id="KW-0238">DNA-binding</keyword>
<keyword evidence="4" id="KW-0804">Transcription</keyword>
<evidence type="ECO:0000256" key="4">
    <source>
        <dbReference type="ARBA" id="ARBA00023163"/>
    </source>
</evidence>
<dbReference type="SUPFAM" id="SSF53850">
    <property type="entry name" value="Periplasmic binding protein-like II"/>
    <property type="match status" value="1"/>
</dbReference>
<dbReference type="PRINTS" id="PR00039">
    <property type="entry name" value="HTHLYSR"/>
</dbReference>
<comment type="similarity">
    <text evidence="1">Belongs to the LysR transcriptional regulatory family.</text>
</comment>
<protein>
    <submittedName>
        <fullName evidence="6">LysR substrate-binding domain-containing protein</fullName>
    </submittedName>
</protein>
<proteinExistence type="inferred from homology"/>
<dbReference type="EMBL" id="JBHUMV010000001">
    <property type="protein sequence ID" value="MFD2752732.1"/>
    <property type="molecule type" value="Genomic_DNA"/>
</dbReference>
<organism evidence="6 7">
    <name type="scientific">Comamonas terrae</name>
    <dbReference type="NCBI Taxonomy" id="673548"/>
    <lineage>
        <taxon>Bacteria</taxon>
        <taxon>Pseudomonadati</taxon>
        <taxon>Pseudomonadota</taxon>
        <taxon>Betaproteobacteria</taxon>
        <taxon>Burkholderiales</taxon>
        <taxon>Comamonadaceae</taxon>
        <taxon>Comamonas</taxon>
    </lineage>
</organism>
<dbReference type="Pfam" id="PF00126">
    <property type="entry name" value="HTH_1"/>
    <property type="match status" value="1"/>
</dbReference>
<dbReference type="Proteomes" id="UP001597463">
    <property type="component" value="Unassembled WGS sequence"/>
</dbReference>
<dbReference type="InterPro" id="IPR036388">
    <property type="entry name" value="WH-like_DNA-bd_sf"/>
</dbReference>
<dbReference type="PANTHER" id="PTHR30537">
    <property type="entry name" value="HTH-TYPE TRANSCRIPTIONAL REGULATOR"/>
    <property type="match status" value="1"/>
</dbReference>
<dbReference type="Pfam" id="PF03466">
    <property type="entry name" value="LysR_substrate"/>
    <property type="match status" value="1"/>
</dbReference>
<keyword evidence="2" id="KW-0805">Transcription regulation</keyword>
<dbReference type="SUPFAM" id="SSF46785">
    <property type="entry name" value="Winged helix' DNA-binding domain"/>
    <property type="match status" value="1"/>
</dbReference>
<feature type="domain" description="HTH lysR-type" evidence="5">
    <location>
        <begin position="6"/>
        <end position="63"/>
    </location>
</feature>
<evidence type="ECO:0000313" key="7">
    <source>
        <dbReference type="Proteomes" id="UP001597463"/>
    </source>
</evidence>
<evidence type="ECO:0000256" key="2">
    <source>
        <dbReference type="ARBA" id="ARBA00023015"/>
    </source>
</evidence>
<name>A0ABW5UGI4_9BURK</name>
<dbReference type="InterPro" id="IPR000847">
    <property type="entry name" value="LysR_HTH_N"/>
</dbReference>
<evidence type="ECO:0000313" key="6">
    <source>
        <dbReference type="EMBL" id="MFD2752732.1"/>
    </source>
</evidence>
<dbReference type="PROSITE" id="PS50931">
    <property type="entry name" value="HTH_LYSR"/>
    <property type="match status" value="1"/>
</dbReference>
<evidence type="ECO:0000256" key="3">
    <source>
        <dbReference type="ARBA" id="ARBA00023125"/>
    </source>
</evidence>
<reference evidence="7" key="1">
    <citation type="journal article" date="2019" name="Int. J. Syst. Evol. Microbiol.">
        <title>The Global Catalogue of Microorganisms (GCM) 10K type strain sequencing project: providing services to taxonomists for standard genome sequencing and annotation.</title>
        <authorList>
            <consortium name="The Broad Institute Genomics Platform"/>
            <consortium name="The Broad Institute Genome Sequencing Center for Infectious Disease"/>
            <person name="Wu L."/>
            <person name="Ma J."/>
        </authorList>
    </citation>
    <scope>NUCLEOTIDE SEQUENCE [LARGE SCALE GENOMIC DNA]</scope>
    <source>
        <strain evidence="7">TISTR 1906</strain>
    </source>
</reference>
<dbReference type="InterPro" id="IPR036390">
    <property type="entry name" value="WH_DNA-bd_sf"/>
</dbReference>
<comment type="caution">
    <text evidence="6">The sequence shown here is derived from an EMBL/GenBank/DDBJ whole genome shotgun (WGS) entry which is preliminary data.</text>
</comment>
<sequence>MRMHSPSLSELHAFSAAARLGSYSLAAQELYVTQGGISRAIARLEEHLGFALFERQGRRNALTRAGQEYLQAVEPALMAIEAASAAARRNSSQRSGAPQLRLSVVPTLFSHWLIPRLPDFSARHPEVMLSFAPYRRDDTLNAPEIDAWIRVGSHWAPDIAADYVIGRDLIPICHPRDLQGPQAIRDAADVLGRPLLAHTNYPGNWACWAAAQGVAQDCPQPKADFETVALLVQAVAAGMGVAVVQRCLVEEDLAAGRVAQALDAPVNIGRGYFLCRPAARTPTAALEQFRHWILEQAAPRAIPPETGASASAPSAPAA</sequence>
<dbReference type="PANTHER" id="PTHR30537:SF74">
    <property type="entry name" value="HTH-TYPE TRANSCRIPTIONAL REGULATOR TRPI"/>
    <property type="match status" value="1"/>
</dbReference>
<dbReference type="RefSeq" id="WP_066473320.1">
    <property type="nucleotide sequence ID" value="NZ_BCNT01000003.1"/>
</dbReference>